<dbReference type="STRING" id="466.Lmac_0500"/>
<evidence type="ECO:0000256" key="4">
    <source>
        <dbReference type="ARBA" id="ARBA00022576"/>
    </source>
</evidence>
<keyword evidence="9 12" id="KW-0718">Serine biosynthesis</keyword>
<feature type="domain" description="Aminotransferase class V" evidence="13">
    <location>
        <begin position="2"/>
        <end position="337"/>
    </location>
</feature>
<evidence type="ECO:0000259" key="13">
    <source>
        <dbReference type="Pfam" id="PF00266"/>
    </source>
</evidence>
<comment type="catalytic activity">
    <reaction evidence="11 12">
        <text>O-phospho-L-serine + 2-oxoglutarate = 3-phosphooxypyruvate + L-glutamate</text>
        <dbReference type="Rhea" id="RHEA:14329"/>
        <dbReference type="ChEBI" id="CHEBI:16810"/>
        <dbReference type="ChEBI" id="CHEBI:18110"/>
        <dbReference type="ChEBI" id="CHEBI:29985"/>
        <dbReference type="ChEBI" id="CHEBI:57524"/>
        <dbReference type="EC" id="2.6.1.52"/>
    </reaction>
</comment>
<comment type="catalytic activity">
    <reaction evidence="10 12">
        <text>4-(phosphooxy)-L-threonine + 2-oxoglutarate = (R)-3-hydroxy-2-oxo-4-phosphooxybutanoate + L-glutamate</text>
        <dbReference type="Rhea" id="RHEA:16573"/>
        <dbReference type="ChEBI" id="CHEBI:16810"/>
        <dbReference type="ChEBI" id="CHEBI:29985"/>
        <dbReference type="ChEBI" id="CHEBI:58452"/>
        <dbReference type="ChEBI" id="CHEBI:58538"/>
        <dbReference type="EC" id="2.6.1.52"/>
    </reaction>
</comment>
<dbReference type="Gene3D" id="3.40.640.10">
    <property type="entry name" value="Type I PLP-dependent aspartate aminotransferase-like (Major domain)"/>
    <property type="match status" value="1"/>
</dbReference>
<feature type="binding site" evidence="12">
    <location>
        <position position="140"/>
    </location>
    <ligand>
        <name>pyridoxal 5'-phosphate</name>
        <dbReference type="ChEBI" id="CHEBI:597326"/>
    </ligand>
</feature>
<evidence type="ECO:0000313" key="14">
    <source>
        <dbReference type="EMBL" id="KTD30684.1"/>
    </source>
</evidence>
<dbReference type="FunFam" id="3.90.1150.10:FF:000006">
    <property type="entry name" value="Phosphoserine aminotransferase"/>
    <property type="match status" value="1"/>
</dbReference>
<dbReference type="UniPathway" id="UPA00135">
    <property type="reaction ID" value="UER00197"/>
</dbReference>
<dbReference type="NCBIfam" id="NF003764">
    <property type="entry name" value="PRK05355.1"/>
    <property type="match status" value="1"/>
</dbReference>
<evidence type="ECO:0000256" key="9">
    <source>
        <dbReference type="ARBA" id="ARBA00023299"/>
    </source>
</evidence>
<dbReference type="InterPro" id="IPR022278">
    <property type="entry name" value="Pser_aminoTfrase"/>
</dbReference>
<dbReference type="HAMAP" id="MF_00160">
    <property type="entry name" value="SerC_aminotrans_5"/>
    <property type="match status" value="1"/>
</dbReference>
<comment type="pathway">
    <text evidence="2 12">Amino-acid biosynthesis; L-serine biosynthesis; L-serine from 3-phospho-D-glycerate: step 2/3.</text>
</comment>
<comment type="subcellular location">
    <subcellularLocation>
        <location evidence="12">Cytoplasm</location>
    </subcellularLocation>
</comment>
<dbReference type="PIRSF" id="PIRSF000525">
    <property type="entry name" value="SerC"/>
    <property type="match status" value="1"/>
</dbReference>
<dbReference type="InterPro" id="IPR015422">
    <property type="entry name" value="PyrdxlP-dep_Trfase_small"/>
</dbReference>
<evidence type="ECO:0000313" key="15">
    <source>
        <dbReference type="Proteomes" id="UP000054908"/>
    </source>
</evidence>
<feature type="binding site" evidence="12">
    <location>
        <begin position="64"/>
        <end position="65"/>
    </location>
    <ligand>
        <name>pyridoxal 5'-phosphate</name>
        <dbReference type="ChEBI" id="CHEBI:597326"/>
    </ligand>
</feature>
<dbReference type="EC" id="2.6.1.52" evidence="12"/>
<evidence type="ECO:0000256" key="11">
    <source>
        <dbReference type="ARBA" id="ARBA00049007"/>
    </source>
</evidence>
<dbReference type="InterPro" id="IPR015424">
    <property type="entry name" value="PyrdxlP-dep_Trfase"/>
</dbReference>
<comment type="similarity">
    <text evidence="3 12">Belongs to the class-V pyridoxal-phosphate-dependent aminotransferase family. SerC subfamily.</text>
</comment>
<comment type="cofactor">
    <cofactor evidence="12">
        <name>pyridoxal 5'-phosphate</name>
        <dbReference type="ChEBI" id="CHEBI:597326"/>
    </cofactor>
    <text evidence="12">Binds 1 pyridoxal phosphate per subunit.</text>
</comment>
<evidence type="ECO:0000256" key="10">
    <source>
        <dbReference type="ARBA" id="ARBA00047630"/>
    </source>
</evidence>
<accession>A0A0W0WED9</accession>
<feature type="modified residue" description="N6-(pyridoxal phosphate)lysine" evidence="12">
    <location>
        <position position="184"/>
    </location>
</feature>
<dbReference type="GO" id="GO:0030170">
    <property type="term" value="F:pyridoxal phosphate binding"/>
    <property type="evidence" value="ECO:0007669"/>
    <property type="project" value="UniProtKB-UniRule"/>
</dbReference>
<evidence type="ECO:0000256" key="6">
    <source>
        <dbReference type="ARBA" id="ARBA00022679"/>
    </source>
</evidence>
<dbReference type="PANTHER" id="PTHR43247:SF1">
    <property type="entry name" value="PHOSPHOSERINE AMINOTRANSFERASE"/>
    <property type="match status" value="1"/>
</dbReference>
<feature type="binding site" evidence="12">
    <location>
        <position position="30"/>
    </location>
    <ligand>
        <name>L-glutamate</name>
        <dbReference type="ChEBI" id="CHEBI:29985"/>
    </ligand>
</feature>
<evidence type="ECO:0000256" key="1">
    <source>
        <dbReference type="ARBA" id="ARBA00004915"/>
    </source>
</evidence>
<feature type="binding site" evidence="12">
    <location>
        <position position="90"/>
    </location>
    <ligand>
        <name>pyridoxal 5'-phosphate</name>
        <dbReference type="ChEBI" id="CHEBI:597326"/>
    </ligand>
</feature>
<evidence type="ECO:0000256" key="2">
    <source>
        <dbReference type="ARBA" id="ARBA00005099"/>
    </source>
</evidence>
<keyword evidence="5 12" id="KW-0028">Amino-acid biosynthesis</keyword>
<dbReference type="GO" id="GO:0005737">
    <property type="term" value="C:cytoplasm"/>
    <property type="evidence" value="ECO:0007669"/>
    <property type="project" value="UniProtKB-SubCell"/>
</dbReference>
<gene>
    <name evidence="12" type="primary">serC</name>
    <name evidence="14" type="ORF">Lmac_0500</name>
</gene>
<feature type="binding site" evidence="12">
    <location>
        <position position="160"/>
    </location>
    <ligand>
        <name>pyridoxal 5'-phosphate</name>
        <dbReference type="ChEBI" id="CHEBI:597326"/>
    </ligand>
</feature>
<comment type="pathway">
    <text evidence="1 12">Cofactor biosynthesis; pyridoxine 5'-phosphate biosynthesis; pyridoxine 5'-phosphate from D-erythrose 4-phosphate: step 3/5.</text>
</comment>
<dbReference type="Proteomes" id="UP000054908">
    <property type="component" value="Unassembled WGS sequence"/>
</dbReference>
<dbReference type="GO" id="GO:0006564">
    <property type="term" value="P:L-serine biosynthetic process"/>
    <property type="evidence" value="ECO:0007669"/>
    <property type="project" value="UniProtKB-UniRule"/>
</dbReference>
<reference evidence="14 15" key="1">
    <citation type="submission" date="2015-11" db="EMBL/GenBank/DDBJ databases">
        <title>Genomic analysis of 38 Legionella species identifies large and diverse effector repertoires.</title>
        <authorList>
            <person name="Burstein D."/>
            <person name="Amaro F."/>
            <person name="Zusman T."/>
            <person name="Lifshitz Z."/>
            <person name="Cohen O."/>
            <person name="Gilbert J.A."/>
            <person name="Pupko T."/>
            <person name="Shuman H.A."/>
            <person name="Segal G."/>
        </authorList>
    </citation>
    <scope>NUCLEOTIDE SEQUENCE [LARGE SCALE GENOMIC DNA]</scope>
    <source>
        <strain evidence="14 15">PX-1-G2-E2</strain>
    </source>
</reference>
<comment type="caution">
    <text evidence="14">The sequence shown here is derived from an EMBL/GenBank/DDBJ whole genome shotgun (WGS) entry which is preliminary data.</text>
</comment>
<feature type="binding site" evidence="12">
    <location>
        <position position="183"/>
    </location>
    <ligand>
        <name>pyridoxal 5'-phosphate</name>
        <dbReference type="ChEBI" id="CHEBI:597326"/>
    </ligand>
</feature>
<dbReference type="GO" id="GO:0004648">
    <property type="term" value="F:O-phospho-L-serine:2-oxoglutarate aminotransferase activity"/>
    <property type="evidence" value="ECO:0007669"/>
    <property type="project" value="UniProtKB-UniRule"/>
</dbReference>
<name>A0A0W0WED9_9GAMM</name>
<keyword evidence="6 12" id="KW-0808">Transferase</keyword>
<keyword evidence="4 12" id="KW-0032">Aminotransferase</keyword>
<organism evidence="14 15">
    <name type="scientific">Legionella maceachernii</name>
    <dbReference type="NCBI Taxonomy" id="466"/>
    <lineage>
        <taxon>Bacteria</taxon>
        <taxon>Pseudomonadati</taxon>
        <taxon>Pseudomonadota</taxon>
        <taxon>Gammaproteobacteria</taxon>
        <taxon>Legionellales</taxon>
        <taxon>Legionellaceae</taxon>
        <taxon>Legionella</taxon>
    </lineage>
</organism>
<dbReference type="GO" id="GO:0008615">
    <property type="term" value="P:pyridoxine biosynthetic process"/>
    <property type="evidence" value="ECO:0007669"/>
    <property type="project" value="UniProtKB-UniRule"/>
</dbReference>
<dbReference type="UniPathway" id="UPA00244">
    <property type="reaction ID" value="UER00311"/>
</dbReference>
<dbReference type="SUPFAM" id="SSF53383">
    <property type="entry name" value="PLP-dependent transferases"/>
    <property type="match status" value="1"/>
</dbReference>
<dbReference type="FunFam" id="3.40.640.10:FF:000010">
    <property type="entry name" value="Phosphoserine aminotransferase"/>
    <property type="match status" value="1"/>
</dbReference>
<evidence type="ECO:0000256" key="8">
    <source>
        <dbReference type="ARBA" id="ARBA00023096"/>
    </source>
</evidence>
<dbReference type="Pfam" id="PF00266">
    <property type="entry name" value="Aminotran_5"/>
    <property type="match status" value="1"/>
</dbReference>
<sequence length="349" mass="38945">MLPESILKDVQEELLDWRGLGMSVMEIGHRTPEFTALMEQTENELRALLKVPQSYHVLFLSGAARTQFGMIPSNFLASGEFAGYLITGLWSQMAYQEACRLKEAYCVATGEASGFTAIPAVKEWQLRDNIRYLYFTSNETVNGVRFPETPKINGVPLISDMTSSLLSEPINIEDYSLIFAGAQKNIAIAGLTLVIVSDDFLNTIKNAPIPTMFDYRTYSATKSTYATPPTFSCYLAHKMFQWIKKQGGVNALYKINCQKAAKLYGYIEASPFYSCKVAKEARSLVNVCFALNNPKLEQAFLDGAKTRGLLALKGHRAVGGLRASMYNSMPMEGVDCLIEYMDDFAKEYE</sequence>
<keyword evidence="8 12" id="KW-0664">Pyridoxine biosynthesis</keyword>
<proteinExistence type="inferred from homology"/>
<comment type="caution">
    <text evidence="12">Lacks conserved residue(s) required for the propagation of feature annotation.</text>
</comment>
<dbReference type="InterPro" id="IPR000192">
    <property type="entry name" value="Aminotrans_V_dom"/>
</dbReference>
<dbReference type="PANTHER" id="PTHR43247">
    <property type="entry name" value="PHOSPHOSERINE AMINOTRANSFERASE"/>
    <property type="match status" value="1"/>
</dbReference>
<comment type="function">
    <text evidence="12">Catalyzes the reversible conversion of 3-phosphohydroxypyruvate to phosphoserine and of 3-hydroxy-2-oxo-4-phosphonooxybutanoate to phosphohydroxythreonine.</text>
</comment>
<dbReference type="EMBL" id="LNYL01000010">
    <property type="protein sequence ID" value="KTD30684.1"/>
    <property type="molecule type" value="Genomic_DNA"/>
</dbReference>
<keyword evidence="12" id="KW-0963">Cytoplasm</keyword>
<dbReference type="PATRIC" id="fig|466.6.peg.528"/>
<evidence type="ECO:0000256" key="12">
    <source>
        <dbReference type="HAMAP-Rule" id="MF_00160"/>
    </source>
</evidence>
<comment type="subunit">
    <text evidence="12">Homodimer.</text>
</comment>
<dbReference type="AlphaFoldDB" id="A0A0W0WED9"/>
<evidence type="ECO:0000256" key="3">
    <source>
        <dbReference type="ARBA" id="ARBA00006904"/>
    </source>
</evidence>
<keyword evidence="15" id="KW-1185">Reference proteome</keyword>
<keyword evidence="7 12" id="KW-0663">Pyridoxal phosphate</keyword>
<evidence type="ECO:0000256" key="5">
    <source>
        <dbReference type="ARBA" id="ARBA00022605"/>
    </source>
</evidence>
<dbReference type="Gene3D" id="3.90.1150.10">
    <property type="entry name" value="Aspartate Aminotransferase, domain 1"/>
    <property type="match status" value="1"/>
</dbReference>
<protein>
    <recommendedName>
        <fullName evidence="12">Phosphoserine aminotransferase</fullName>
        <ecNumber evidence="12">2.6.1.52</ecNumber>
    </recommendedName>
    <alternativeName>
        <fullName evidence="12">Phosphohydroxythreonine aminotransferase</fullName>
        <shortName evidence="12">PSAT</shortName>
    </alternativeName>
</protein>
<evidence type="ECO:0000256" key="7">
    <source>
        <dbReference type="ARBA" id="ARBA00022898"/>
    </source>
</evidence>
<dbReference type="InterPro" id="IPR015421">
    <property type="entry name" value="PyrdxlP-dep_Trfase_major"/>
</dbReference>